<dbReference type="Proteomes" id="UP000006222">
    <property type="component" value="Unassembled WGS sequence"/>
</dbReference>
<name>F2ASH4_RHOBT</name>
<sequence>MNQELGVPRDAKTLSFAILLAMPRVPREQAFTPTVEPLFRSADDFAS</sequence>
<evidence type="ECO:0000313" key="1">
    <source>
        <dbReference type="EMBL" id="EGF27421.1"/>
    </source>
</evidence>
<gene>
    <name evidence="1" type="ORF">RBWH47_04661</name>
</gene>
<evidence type="ECO:0000313" key="2">
    <source>
        <dbReference type="Proteomes" id="UP000006222"/>
    </source>
</evidence>
<organism evidence="1 2">
    <name type="scientific">Rhodopirellula baltica WH47</name>
    <dbReference type="NCBI Taxonomy" id="991778"/>
    <lineage>
        <taxon>Bacteria</taxon>
        <taxon>Pseudomonadati</taxon>
        <taxon>Planctomycetota</taxon>
        <taxon>Planctomycetia</taxon>
        <taxon>Pirellulales</taxon>
        <taxon>Pirellulaceae</taxon>
        <taxon>Rhodopirellula</taxon>
    </lineage>
</organism>
<accession>F2ASH4</accession>
<protein>
    <submittedName>
        <fullName evidence="1">Uncharacterized protein</fullName>
    </submittedName>
</protein>
<dbReference type="AlphaFoldDB" id="F2ASH4"/>
<proteinExistence type="predicted"/>
<dbReference type="EMBL" id="AFAR01000143">
    <property type="protein sequence ID" value="EGF27421.1"/>
    <property type="molecule type" value="Genomic_DNA"/>
</dbReference>
<comment type="caution">
    <text evidence="1">The sequence shown here is derived from an EMBL/GenBank/DDBJ whole genome shotgun (WGS) entry which is preliminary data.</text>
</comment>
<reference evidence="1 2" key="1">
    <citation type="journal article" date="2013" name="Mar. Genomics">
        <title>Expression of sulfatases in Rhodopirellula baltica and the diversity of sulfatases in the genus Rhodopirellula.</title>
        <authorList>
            <person name="Wegner C.E."/>
            <person name="Richter-Heitmann T."/>
            <person name="Klindworth A."/>
            <person name="Klockow C."/>
            <person name="Richter M."/>
            <person name="Achstetter T."/>
            <person name="Glockner F.O."/>
            <person name="Harder J."/>
        </authorList>
    </citation>
    <scope>NUCLEOTIDE SEQUENCE [LARGE SCALE GENOMIC DNA]</scope>
    <source>
        <strain evidence="1 2">WH47</strain>
    </source>
</reference>
<dbReference type="PATRIC" id="fig|991778.3.peg.2834"/>